<feature type="compositionally biased region" description="Basic and acidic residues" evidence="1">
    <location>
        <begin position="229"/>
        <end position="241"/>
    </location>
</feature>
<dbReference type="PANTHER" id="PTHR46370">
    <property type="entry name" value="GPALPP MOTIFS-CONTAINING PROTEIN 1"/>
    <property type="match status" value="1"/>
</dbReference>
<proteinExistence type="predicted"/>
<dbReference type="PANTHER" id="PTHR46370:SF1">
    <property type="entry name" value="GPALPP MOTIFS-CONTAINING PROTEIN 1"/>
    <property type="match status" value="1"/>
</dbReference>
<feature type="region of interest" description="Disordered" evidence="1">
    <location>
        <begin position="1"/>
        <end position="363"/>
    </location>
</feature>
<feature type="compositionally biased region" description="Basic and acidic residues" evidence="1">
    <location>
        <begin position="308"/>
        <end position="344"/>
    </location>
</feature>
<comment type="caution">
    <text evidence="3">The sequence shown here is derived from an EMBL/GenBank/DDBJ whole genome shotgun (WGS) entry which is preliminary data.</text>
</comment>
<dbReference type="Proteomes" id="UP000827284">
    <property type="component" value="Unassembled WGS sequence"/>
</dbReference>
<dbReference type="Pfam" id="PF12572">
    <property type="entry name" value="DUF3752"/>
    <property type="match status" value="1"/>
</dbReference>
<keyword evidence="4" id="KW-1185">Reference proteome</keyword>
<evidence type="ECO:0000313" key="4">
    <source>
        <dbReference type="Proteomes" id="UP000827284"/>
    </source>
</evidence>
<protein>
    <recommendedName>
        <fullName evidence="2">DUF3752 domain-containing protein</fullName>
    </recommendedName>
</protein>
<feature type="compositionally biased region" description="Basic and acidic residues" evidence="1">
    <location>
        <begin position="265"/>
        <end position="294"/>
    </location>
</feature>
<name>A0A9P3HLC0_9FUNG</name>
<dbReference type="InterPro" id="IPR022226">
    <property type="entry name" value="DUF3752"/>
</dbReference>
<dbReference type="AlphaFoldDB" id="A0A9P3HLC0"/>
<dbReference type="OrthoDB" id="73491at2759"/>
<dbReference type="EMBL" id="BQFW01000015">
    <property type="protein sequence ID" value="GJJ78680.1"/>
    <property type="molecule type" value="Genomic_DNA"/>
</dbReference>
<feature type="compositionally biased region" description="Basic and acidic residues" evidence="1">
    <location>
        <begin position="77"/>
        <end position="88"/>
    </location>
</feature>
<reference evidence="3" key="1">
    <citation type="submission" date="2021-11" db="EMBL/GenBank/DDBJ databases">
        <authorList>
            <person name="Herlambang A."/>
            <person name="Guo Y."/>
            <person name="Takashima Y."/>
            <person name="Nishizawa T."/>
        </authorList>
    </citation>
    <scope>NUCLEOTIDE SEQUENCE</scope>
    <source>
        <strain evidence="3">E1425</strain>
    </source>
</reference>
<sequence length="363" mass="41223">MGIGPELPPHLQKSRRPPSDDESDDQDNIGPSIGPSAIGPSRPQAESPPSIGPSRPSEDQEPITAEDFAPELPPELLEARRLARERAASGHQGGSEPAKRVLGPTLPPSFAAATSSSSSHYAPQQRHYEESDDDDDIVGPVLPSNLDREALSKQSRIREFEERSERMRKKLAGEDEATTQKDKKPSREDWMMVPPESKILGDDPLKITARTFQKREQKPQDSSLWTETPADREKRLRGGPRDEEDDERERHKRAKKRGSDDEDDHTSVFRSRQDKEREEQVRKYNAERRSESLFESHSNSYVKSKAWQKTDDKEHDNPSARPFDREKDVLGGRRIDHRQRDELVKQAQDLGSKFSRGKKGSFL</sequence>
<accession>A0A9P3HLC0</accession>
<feature type="domain" description="DUF3752" evidence="2">
    <location>
        <begin position="194"/>
        <end position="355"/>
    </location>
</feature>
<gene>
    <name evidence="3" type="ORF">EMPS_11039</name>
</gene>
<feature type="compositionally biased region" description="Low complexity" evidence="1">
    <location>
        <begin position="109"/>
        <end position="119"/>
    </location>
</feature>
<evidence type="ECO:0000259" key="2">
    <source>
        <dbReference type="Pfam" id="PF12572"/>
    </source>
</evidence>
<evidence type="ECO:0000256" key="1">
    <source>
        <dbReference type="SAM" id="MobiDB-lite"/>
    </source>
</evidence>
<reference evidence="3" key="2">
    <citation type="journal article" date="2022" name="Microbiol. Resour. Announc.">
        <title>Whole-Genome Sequence of Entomortierella parvispora E1425, a Mucoromycotan Fungus Associated with Burkholderiaceae-Related Endosymbiotic Bacteria.</title>
        <authorList>
            <person name="Herlambang A."/>
            <person name="Guo Y."/>
            <person name="Takashima Y."/>
            <person name="Narisawa K."/>
            <person name="Ohta H."/>
            <person name="Nishizawa T."/>
        </authorList>
    </citation>
    <scope>NUCLEOTIDE SEQUENCE</scope>
    <source>
        <strain evidence="3">E1425</strain>
    </source>
</reference>
<feature type="compositionally biased region" description="Basic and acidic residues" evidence="1">
    <location>
        <begin position="178"/>
        <end position="190"/>
    </location>
</feature>
<dbReference type="InterPro" id="IPR046331">
    <property type="entry name" value="GPAM1-like"/>
</dbReference>
<organism evidence="3 4">
    <name type="scientific">Entomortierella parvispora</name>
    <dbReference type="NCBI Taxonomy" id="205924"/>
    <lineage>
        <taxon>Eukaryota</taxon>
        <taxon>Fungi</taxon>
        <taxon>Fungi incertae sedis</taxon>
        <taxon>Mucoromycota</taxon>
        <taxon>Mortierellomycotina</taxon>
        <taxon>Mortierellomycetes</taxon>
        <taxon>Mortierellales</taxon>
        <taxon>Mortierellaceae</taxon>
        <taxon>Entomortierella</taxon>
    </lineage>
</organism>
<evidence type="ECO:0000313" key="3">
    <source>
        <dbReference type="EMBL" id="GJJ78680.1"/>
    </source>
</evidence>
<feature type="compositionally biased region" description="Basic and acidic residues" evidence="1">
    <location>
        <begin position="146"/>
        <end position="165"/>
    </location>
</feature>